<dbReference type="AlphaFoldDB" id="G0P291"/>
<feature type="transmembrane region" description="Helical" evidence="2">
    <location>
        <begin position="49"/>
        <end position="66"/>
    </location>
</feature>
<sequence length="175" mass="20318">MLDGFQPTDFRFYLMTGLFFMWLGSLILDAHRKWDENGIQIEEPAVSRCAFRMILLSEVDYPWYIFYFTTVSANPSFYMTFKYFGIVFFMGIVGFIIRFAIFVYILAIGYRNYRKAVADRHGDGEGRDEKCSDGNGEQEKKRKMRMKKKGRGESQMSAAVVVDDGSRTTALSEEF</sequence>
<organism evidence="4">
    <name type="scientific">Caenorhabditis brenneri</name>
    <name type="common">Nematode worm</name>
    <dbReference type="NCBI Taxonomy" id="135651"/>
    <lineage>
        <taxon>Eukaryota</taxon>
        <taxon>Metazoa</taxon>
        <taxon>Ecdysozoa</taxon>
        <taxon>Nematoda</taxon>
        <taxon>Chromadorea</taxon>
        <taxon>Rhabditida</taxon>
        <taxon>Rhabditina</taxon>
        <taxon>Rhabditomorpha</taxon>
        <taxon>Rhabditoidea</taxon>
        <taxon>Rhabditidae</taxon>
        <taxon>Peloderinae</taxon>
        <taxon>Caenorhabditis</taxon>
    </lineage>
</organism>
<dbReference type="Proteomes" id="UP000008068">
    <property type="component" value="Unassembled WGS sequence"/>
</dbReference>
<protein>
    <submittedName>
        <fullName evidence="3">Uncharacterized protein</fullName>
    </submittedName>
</protein>
<evidence type="ECO:0000313" key="4">
    <source>
        <dbReference type="Proteomes" id="UP000008068"/>
    </source>
</evidence>
<reference evidence="4" key="1">
    <citation type="submission" date="2011-07" db="EMBL/GenBank/DDBJ databases">
        <authorList>
            <consortium name="Caenorhabditis brenneri Sequencing and Analysis Consortium"/>
            <person name="Wilson R.K."/>
        </authorList>
    </citation>
    <scope>NUCLEOTIDE SEQUENCE [LARGE SCALE GENOMIC DNA]</scope>
    <source>
        <strain evidence="4">PB2801</strain>
    </source>
</reference>
<keyword evidence="2" id="KW-0812">Transmembrane</keyword>
<dbReference type="HOGENOM" id="CLU_1533923_0_0_1"/>
<evidence type="ECO:0000256" key="2">
    <source>
        <dbReference type="SAM" id="Phobius"/>
    </source>
</evidence>
<keyword evidence="2" id="KW-0472">Membrane</keyword>
<feature type="region of interest" description="Disordered" evidence="1">
    <location>
        <begin position="120"/>
        <end position="175"/>
    </location>
</feature>
<feature type="compositionally biased region" description="Basic and acidic residues" evidence="1">
    <location>
        <begin position="120"/>
        <end position="140"/>
    </location>
</feature>
<evidence type="ECO:0000313" key="3">
    <source>
        <dbReference type="EMBL" id="EGT42961.1"/>
    </source>
</evidence>
<proteinExistence type="predicted"/>
<feature type="transmembrane region" description="Helical" evidence="2">
    <location>
        <begin position="12"/>
        <end position="28"/>
    </location>
</feature>
<name>G0P291_CAEBE</name>
<feature type="transmembrane region" description="Helical" evidence="2">
    <location>
        <begin position="86"/>
        <end position="110"/>
    </location>
</feature>
<feature type="compositionally biased region" description="Basic residues" evidence="1">
    <location>
        <begin position="141"/>
        <end position="150"/>
    </location>
</feature>
<evidence type="ECO:0000256" key="1">
    <source>
        <dbReference type="SAM" id="MobiDB-lite"/>
    </source>
</evidence>
<keyword evidence="4" id="KW-1185">Reference proteome</keyword>
<gene>
    <name evidence="3" type="ORF">CAEBREN_22774</name>
</gene>
<keyword evidence="2" id="KW-1133">Transmembrane helix</keyword>
<accession>G0P291</accession>
<dbReference type="EMBL" id="GL380022">
    <property type="protein sequence ID" value="EGT42961.1"/>
    <property type="molecule type" value="Genomic_DNA"/>
</dbReference>
<dbReference type="InParanoid" id="G0P291"/>